<dbReference type="Proteomes" id="UP000273626">
    <property type="component" value="Unassembled WGS sequence"/>
</dbReference>
<protein>
    <submittedName>
        <fullName evidence="1">HK97 gp10 family phage protein</fullName>
    </submittedName>
</protein>
<evidence type="ECO:0000313" key="1">
    <source>
        <dbReference type="EMBL" id="QFG37558.1"/>
    </source>
</evidence>
<proteinExistence type="predicted"/>
<sequence>MAGDFEKAVQQWIERAKADSLDIFKDATRTLAEEVRQAVPRDTGNLANSVVLSPDRNITKGANDEQFPDPRPNDEAVLGNVELGDKIALGVRAAYAARREFGYISTSSDGTHKNIPGTHAVTATMSKWKGLVRRAAQKRNRAVR</sequence>
<dbReference type="AlphaFoldDB" id="A0AAE6TUQ9"/>
<dbReference type="RefSeq" id="WP_147427953.1">
    <property type="nucleotide sequence ID" value="NZ_CP044426.1"/>
</dbReference>
<reference evidence="2 3" key="1">
    <citation type="submission" date="2018-10" db="EMBL/GenBank/DDBJ databases">
        <title>Genomic Encyclopedia of Archaeal and Bacterial Type Strains, Phase II (KMG-II): from individual species to whole genera.</title>
        <authorList>
            <person name="Goeker M."/>
        </authorList>
    </citation>
    <scope>NUCLEOTIDE SEQUENCE [LARGE SCALE GENOMIC DNA]</scope>
    <source>
        <strain evidence="3">ATCC 35512 / DSM 2944 / CIP 106514 / LMD 82.5 / NBRC 102493 / NCCB 82005 / GB17</strain>
        <strain evidence="2">DSM 2944</strain>
    </source>
</reference>
<reference evidence="1 4" key="2">
    <citation type="submission" date="2019-01" db="EMBL/GenBank/DDBJ databases">
        <title>Complete Genome Sequence and Annotation of the Paracoccus pantotrophus type strain DSM 2944.</title>
        <authorList>
            <person name="Bockwoldt J.A."/>
            <person name="Zimmermann M."/>
            <person name="Tiso T."/>
            <person name="Blank L.M."/>
        </authorList>
    </citation>
    <scope>NUCLEOTIDE SEQUENCE [LARGE SCALE GENOMIC DNA]</scope>
    <source>
        <strain evidence="1 4">DSM 2944</strain>
    </source>
</reference>
<name>A0AAE6TUQ9_PARPN</name>
<gene>
    <name evidence="2" type="ORF">BDE18_1282</name>
    <name evidence="1" type="ORF">ESD82_15655</name>
</gene>
<dbReference type="EMBL" id="CP044426">
    <property type="protein sequence ID" value="QFG37558.1"/>
    <property type="molecule type" value="Genomic_DNA"/>
</dbReference>
<accession>A0AAE6TUQ9</accession>
<keyword evidence="3" id="KW-1185">Reference proteome</keyword>
<evidence type="ECO:0000313" key="2">
    <source>
        <dbReference type="EMBL" id="RKS51990.1"/>
    </source>
</evidence>
<dbReference type="KEGG" id="ppan:ESD82_15655"/>
<dbReference type="GeneID" id="51372024"/>
<evidence type="ECO:0000313" key="3">
    <source>
        <dbReference type="Proteomes" id="UP000273626"/>
    </source>
</evidence>
<organism evidence="1 4">
    <name type="scientific">Paracoccus pantotrophus</name>
    <name type="common">Thiosphaera pantotropha</name>
    <dbReference type="NCBI Taxonomy" id="82367"/>
    <lineage>
        <taxon>Bacteria</taxon>
        <taxon>Pseudomonadati</taxon>
        <taxon>Pseudomonadota</taxon>
        <taxon>Alphaproteobacteria</taxon>
        <taxon>Rhodobacterales</taxon>
        <taxon>Paracoccaceae</taxon>
        <taxon>Paracoccus</taxon>
    </lineage>
</organism>
<evidence type="ECO:0000313" key="4">
    <source>
        <dbReference type="Proteomes" id="UP000326453"/>
    </source>
</evidence>
<dbReference type="EMBL" id="RBLI01000001">
    <property type="protein sequence ID" value="RKS51990.1"/>
    <property type="molecule type" value="Genomic_DNA"/>
</dbReference>
<dbReference type="Proteomes" id="UP000326453">
    <property type="component" value="Chromosome 1"/>
</dbReference>